<feature type="transmembrane region" description="Helical" evidence="11">
    <location>
        <begin position="12"/>
        <end position="32"/>
    </location>
</feature>
<keyword evidence="8" id="KW-0675">Receptor</keyword>
<dbReference type="GO" id="GO:0004934">
    <property type="term" value="F:mating-type alpha-factor pheromone receptor activity"/>
    <property type="evidence" value="ECO:0007669"/>
    <property type="project" value="InterPro"/>
</dbReference>
<dbReference type="AlphaFoldDB" id="A0A0C9T7I1"/>
<dbReference type="PANTHER" id="PTHR28097">
    <property type="entry name" value="PHEROMONE A FACTOR RECEPTOR"/>
    <property type="match status" value="1"/>
</dbReference>
<dbReference type="GO" id="GO:0005886">
    <property type="term" value="C:plasma membrane"/>
    <property type="evidence" value="ECO:0007669"/>
    <property type="project" value="TreeGrafter"/>
</dbReference>
<dbReference type="PRINTS" id="PR00901">
    <property type="entry name" value="PHEROMONEBAR"/>
</dbReference>
<sequence>MSAQSLSPVADVPNQVFSAFAFIGFVLVSIPLPWHLEAWNTGTCLYMVWAALACLNNFINSVVWNNNAINWAPLWCDISTKFMIGASVAIPAASLCINRRLYYIASVQSVTITKAEKRRSVITDLSIGLGIPLVQMVLHVIVQGHRFNIFEDIGCYPATFNTPPAYPLVFAWPLFIGVISAVYCVLTIRAFARRRSQFNKLLSANNNLNQSRYFRLMALAGIELLFTIPLGSWSIYLNARANQVFPYVSWASAHFNFNRVDQYPAVLWRLDLLGVLSLELSRWLTVFCALLFFAFFGFADEARKHYKIALFGAARRLGIPVPTMMGTSLNSSANARSGANMSSVGRNMPVFVTDYTSEKRGGSNAKRLSIVSDNFTNFTVSIADYGAFDDDAKEQSFSGSSSSSSSLPSPAIEEHRLPRVPPPVIVHSDDGSADDIQPTRPPHTDSKA</sequence>
<keyword evidence="7 11" id="KW-0472">Membrane</keyword>
<keyword evidence="3" id="KW-0589">Pheromone response</keyword>
<dbReference type="InterPro" id="IPR001499">
    <property type="entry name" value="GPCR_STE3"/>
</dbReference>
<evidence type="ECO:0008006" key="14">
    <source>
        <dbReference type="Google" id="ProtNLM"/>
    </source>
</evidence>
<feature type="region of interest" description="Disordered" evidence="10">
    <location>
        <begin position="393"/>
        <end position="448"/>
    </location>
</feature>
<keyword evidence="13" id="KW-1185">Reference proteome</keyword>
<reference evidence="12 13" key="1">
    <citation type="submission" date="2014-06" db="EMBL/GenBank/DDBJ databases">
        <title>Evolutionary Origins and Diversification of the Mycorrhizal Mutualists.</title>
        <authorList>
            <consortium name="DOE Joint Genome Institute"/>
            <consortium name="Mycorrhizal Genomics Consortium"/>
            <person name="Kohler A."/>
            <person name="Kuo A."/>
            <person name="Nagy L.G."/>
            <person name="Floudas D."/>
            <person name="Copeland A."/>
            <person name="Barry K.W."/>
            <person name="Cichocki N."/>
            <person name="Veneault-Fourrey C."/>
            <person name="LaButti K."/>
            <person name="Lindquist E.A."/>
            <person name="Lipzen A."/>
            <person name="Lundell T."/>
            <person name="Morin E."/>
            <person name="Murat C."/>
            <person name="Riley R."/>
            <person name="Ohm R."/>
            <person name="Sun H."/>
            <person name="Tunlid A."/>
            <person name="Henrissat B."/>
            <person name="Grigoriev I.V."/>
            <person name="Hibbett D.S."/>
            <person name="Martin F."/>
        </authorList>
    </citation>
    <scope>NUCLEOTIDE SEQUENCE [LARGE SCALE GENOMIC DNA]</scope>
    <source>
        <strain evidence="12 13">FD-325 SS-3</strain>
    </source>
</reference>
<feature type="transmembrane region" description="Helical" evidence="11">
    <location>
        <begin position="213"/>
        <end position="236"/>
    </location>
</feature>
<comment type="similarity">
    <text evidence="2">Belongs to the G-protein coupled receptor 4 family.</text>
</comment>
<dbReference type="PRINTS" id="PR00899">
    <property type="entry name" value="GPCRSTE3"/>
</dbReference>
<evidence type="ECO:0000256" key="6">
    <source>
        <dbReference type="ARBA" id="ARBA00023040"/>
    </source>
</evidence>
<dbReference type="OrthoDB" id="2874149at2759"/>
<dbReference type="Proteomes" id="UP000053263">
    <property type="component" value="Unassembled WGS sequence"/>
</dbReference>
<dbReference type="Pfam" id="PF02076">
    <property type="entry name" value="STE3"/>
    <property type="match status" value="1"/>
</dbReference>
<comment type="subcellular location">
    <subcellularLocation>
        <location evidence="1">Membrane</location>
        <topology evidence="1">Multi-pass membrane protein</topology>
    </subcellularLocation>
</comment>
<dbReference type="PANTHER" id="PTHR28097:SF1">
    <property type="entry name" value="PHEROMONE A FACTOR RECEPTOR"/>
    <property type="match status" value="1"/>
</dbReference>
<organism evidence="12 13">
    <name type="scientific">Plicaturopsis crispa FD-325 SS-3</name>
    <dbReference type="NCBI Taxonomy" id="944288"/>
    <lineage>
        <taxon>Eukaryota</taxon>
        <taxon>Fungi</taxon>
        <taxon>Dikarya</taxon>
        <taxon>Basidiomycota</taxon>
        <taxon>Agaricomycotina</taxon>
        <taxon>Agaricomycetes</taxon>
        <taxon>Agaricomycetidae</taxon>
        <taxon>Amylocorticiales</taxon>
        <taxon>Amylocorticiaceae</taxon>
        <taxon>Plicatura</taxon>
        <taxon>Plicaturopsis crispa</taxon>
    </lineage>
</organism>
<keyword evidence="5 11" id="KW-1133">Transmembrane helix</keyword>
<keyword evidence="6" id="KW-0297">G-protein coupled receptor</keyword>
<evidence type="ECO:0000256" key="8">
    <source>
        <dbReference type="ARBA" id="ARBA00023170"/>
    </source>
</evidence>
<evidence type="ECO:0000256" key="4">
    <source>
        <dbReference type="ARBA" id="ARBA00022692"/>
    </source>
</evidence>
<evidence type="ECO:0000313" key="13">
    <source>
        <dbReference type="Proteomes" id="UP000053263"/>
    </source>
</evidence>
<keyword evidence="9" id="KW-0807">Transducer</keyword>
<dbReference type="HOGENOM" id="CLU_027592_0_2_1"/>
<dbReference type="InterPro" id="IPR000481">
    <property type="entry name" value="GPCR_Pheromne_B_alpha_rcpt"/>
</dbReference>
<name>A0A0C9T7I1_PLICR</name>
<dbReference type="CDD" id="cd14966">
    <property type="entry name" value="7tmD_STE3"/>
    <property type="match status" value="1"/>
</dbReference>
<gene>
    <name evidence="12" type="ORF">PLICRDRAFT_57948</name>
</gene>
<feature type="transmembrane region" description="Helical" evidence="11">
    <location>
        <begin position="82"/>
        <end position="101"/>
    </location>
</feature>
<evidence type="ECO:0000256" key="5">
    <source>
        <dbReference type="ARBA" id="ARBA00022989"/>
    </source>
</evidence>
<evidence type="ECO:0000256" key="7">
    <source>
        <dbReference type="ARBA" id="ARBA00023136"/>
    </source>
</evidence>
<feature type="transmembrane region" description="Helical" evidence="11">
    <location>
        <begin position="170"/>
        <end position="192"/>
    </location>
</feature>
<feature type="transmembrane region" description="Helical" evidence="11">
    <location>
        <begin position="44"/>
        <end position="62"/>
    </location>
</feature>
<dbReference type="EMBL" id="KN832572">
    <property type="protein sequence ID" value="KII84143.1"/>
    <property type="molecule type" value="Genomic_DNA"/>
</dbReference>
<evidence type="ECO:0000256" key="11">
    <source>
        <dbReference type="SAM" id="Phobius"/>
    </source>
</evidence>
<evidence type="ECO:0000256" key="1">
    <source>
        <dbReference type="ARBA" id="ARBA00004141"/>
    </source>
</evidence>
<proteinExistence type="inferred from homology"/>
<dbReference type="GO" id="GO:0000750">
    <property type="term" value="P:pheromone-dependent signal transduction involved in conjugation with cellular fusion"/>
    <property type="evidence" value="ECO:0007669"/>
    <property type="project" value="TreeGrafter"/>
</dbReference>
<protein>
    <recommendedName>
        <fullName evidence="14">STE3-domain-containing protein</fullName>
    </recommendedName>
</protein>
<evidence type="ECO:0000313" key="12">
    <source>
        <dbReference type="EMBL" id="KII84143.1"/>
    </source>
</evidence>
<feature type="compositionally biased region" description="Low complexity" evidence="10">
    <location>
        <begin position="396"/>
        <end position="409"/>
    </location>
</feature>
<evidence type="ECO:0000256" key="3">
    <source>
        <dbReference type="ARBA" id="ARBA00022507"/>
    </source>
</evidence>
<evidence type="ECO:0000256" key="2">
    <source>
        <dbReference type="ARBA" id="ARBA00011085"/>
    </source>
</evidence>
<keyword evidence="4 11" id="KW-0812">Transmembrane</keyword>
<feature type="transmembrane region" description="Helical" evidence="11">
    <location>
        <begin position="280"/>
        <end position="299"/>
    </location>
</feature>
<evidence type="ECO:0000256" key="9">
    <source>
        <dbReference type="ARBA" id="ARBA00023224"/>
    </source>
</evidence>
<evidence type="ECO:0000256" key="10">
    <source>
        <dbReference type="SAM" id="MobiDB-lite"/>
    </source>
</evidence>
<accession>A0A0C9T7I1</accession>
<feature type="transmembrane region" description="Helical" evidence="11">
    <location>
        <begin position="121"/>
        <end position="142"/>
    </location>
</feature>